<organism evidence="1 2">
    <name type="scientific">Caerostris extrusa</name>
    <name type="common">Bark spider</name>
    <name type="synonym">Caerostris bankana</name>
    <dbReference type="NCBI Taxonomy" id="172846"/>
    <lineage>
        <taxon>Eukaryota</taxon>
        <taxon>Metazoa</taxon>
        <taxon>Ecdysozoa</taxon>
        <taxon>Arthropoda</taxon>
        <taxon>Chelicerata</taxon>
        <taxon>Arachnida</taxon>
        <taxon>Araneae</taxon>
        <taxon>Araneomorphae</taxon>
        <taxon>Entelegynae</taxon>
        <taxon>Araneoidea</taxon>
        <taxon>Araneidae</taxon>
        <taxon>Caerostris</taxon>
    </lineage>
</organism>
<name>A0AAV4XYX6_CAEEX</name>
<dbReference type="EMBL" id="BPLR01018419">
    <property type="protein sequence ID" value="GIY99410.1"/>
    <property type="molecule type" value="Genomic_DNA"/>
</dbReference>
<protein>
    <recommendedName>
        <fullName evidence="3">Ribosomal protein S14</fullName>
    </recommendedName>
</protein>
<reference evidence="1 2" key="1">
    <citation type="submission" date="2021-06" db="EMBL/GenBank/DDBJ databases">
        <title>Caerostris extrusa draft genome.</title>
        <authorList>
            <person name="Kono N."/>
            <person name="Arakawa K."/>
        </authorList>
    </citation>
    <scope>NUCLEOTIDE SEQUENCE [LARGE SCALE GENOMIC DNA]</scope>
</reference>
<dbReference type="Proteomes" id="UP001054945">
    <property type="component" value="Unassembled WGS sequence"/>
</dbReference>
<dbReference type="AlphaFoldDB" id="A0AAV4XYX6"/>
<evidence type="ECO:0000313" key="1">
    <source>
        <dbReference type="EMBL" id="GIY99410.1"/>
    </source>
</evidence>
<proteinExistence type="predicted"/>
<evidence type="ECO:0008006" key="3">
    <source>
        <dbReference type="Google" id="ProtNLM"/>
    </source>
</evidence>
<sequence length="88" mass="10553">MTAYHQKQHKLWDKTSFHLERRPLGKKEATAVKDFSCRKDDRIPPRSIPNKNKRTKISATLQRGYRRVLRRHVFQEVPSRIPRTDTRS</sequence>
<keyword evidence="2" id="KW-1185">Reference proteome</keyword>
<accession>A0AAV4XYX6</accession>
<comment type="caution">
    <text evidence="1">The sequence shown here is derived from an EMBL/GenBank/DDBJ whole genome shotgun (WGS) entry which is preliminary data.</text>
</comment>
<evidence type="ECO:0000313" key="2">
    <source>
        <dbReference type="Proteomes" id="UP001054945"/>
    </source>
</evidence>
<gene>
    <name evidence="1" type="ORF">CEXT_783291</name>
</gene>